<keyword evidence="2" id="KW-1185">Reference proteome</keyword>
<evidence type="ECO:0000313" key="2">
    <source>
        <dbReference type="Proteomes" id="UP001500483"/>
    </source>
</evidence>
<evidence type="ECO:0000313" key="1">
    <source>
        <dbReference type="EMBL" id="GAA3363912.1"/>
    </source>
</evidence>
<accession>A0ABP6RZ43</accession>
<organism evidence="1 2">
    <name type="scientific">Saccharopolyspora gregorii</name>
    <dbReference type="NCBI Taxonomy" id="33914"/>
    <lineage>
        <taxon>Bacteria</taxon>
        <taxon>Bacillati</taxon>
        <taxon>Actinomycetota</taxon>
        <taxon>Actinomycetes</taxon>
        <taxon>Pseudonocardiales</taxon>
        <taxon>Pseudonocardiaceae</taxon>
        <taxon>Saccharopolyspora</taxon>
    </lineage>
</organism>
<protein>
    <recommendedName>
        <fullName evidence="3">Uridine kinase</fullName>
    </recommendedName>
</protein>
<dbReference type="InterPro" id="IPR027417">
    <property type="entry name" value="P-loop_NTPase"/>
</dbReference>
<proteinExistence type="predicted"/>
<sequence>MNEFERAADAAVAHLLAAPARLGPVRVLAVDGPSGAGKSTFAGLLLSRLGGVDARLVRTDDFATWDEPVEWWPRLRAGVLEPLAAGRPGGYRRTEWPGGRPVLGAHVPVPVPEVLVLEGVSAARADLAPQLSTVVWVEPVGPAARLERAVARDGEGARGELRRWQRFERDWFAADGTRARADVRIGPAATGAPG</sequence>
<evidence type="ECO:0008006" key="3">
    <source>
        <dbReference type="Google" id="ProtNLM"/>
    </source>
</evidence>
<dbReference type="SUPFAM" id="SSF52540">
    <property type="entry name" value="P-loop containing nucleoside triphosphate hydrolases"/>
    <property type="match status" value="1"/>
</dbReference>
<name>A0ABP6RZ43_9PSEU</name>
<gene>
    <name evidence="1" type="ORF">GCM10020366_57690</name>
</gene>
<dbReference type="Gene3D" id="3.40.50.300">
    <property type="entry name" value="P-loop containing nucleotide triphosphate hydrolases"/>
    <property type="match status" value="1"/>
</dbReference>
<dbReference type="Proteomes" id="UP001500483">
    <property type="component" value="Unassembled WGS sequence"/>
</dbReference>
<comment type="caution">
    <text evidence="1">The sequence shown here is derived from an EMBL/GenBank/DDBJ whole genome shotgun (WGS) entry which is preliminary data.</text>
</comment>
<dbReference type="RefSeq" id="WP_344930710.1">
    <property type="nucleotide sequence ID" value="NZ_BAAAYK010000038.1"/>
</dbReference>
<reference evidence="2" key="1">
    <citation type="journal article" date="2019" name="Int. J. Syst. Evol. Microbiol.">
        <title>The Global Catalogue of Microorganisms (GCM) 10K type strain sequencing project: providing services to taxonomists for standard genome sequencing and annotation.</title>
        <authorList>
            <consortium name="The Broad Institute Genomics Platform"/>
            <consortium name="The Broad Institute Genome Sequencing Center for Infectious Disease"/>
            <person name="Wu L."/>
            <person name="Ma J."/>
        </authorList>
    </citation>
    <scope>NUCLEOTIDE SEQUENCE [LARGE SCALE GENOMIC DNA]</scope>
    <source>
        <strain evidence="2">JCM 9687</strain>
    </source>
</reference>
<dbReference type="EMBL" id="BAAAYK010000038">
    <property type="protein sequence ID" value="GAA3363912.1"/>
    <property type="molecule type" value="Genomic_DNA"/>
</dbReference>